<accession>A0A1T4JXD3</accession>
<dbReference type="SUPFAM" id="SSF109604">
    <property type="entry name" value="HD-domain/PDEase-like"/>
    <property type="match status" value="1"/>
</dbReference>
<dbReference type="SMART" id="SM00471">
    <property type="entry name" value="HDc"/>
    <property type="match status" value="1"/>
</dbReference>
<organism evidence="2 3">
    <name type="scientific">Treponema porcinum</name>
    <dbReference type="NCBI Taxonomy" id="261392"/>
    <lineage>
        <taxon>Bacteria</taxon>
        <taxon>Pseudomonadati</taxon>
        <taxon>Spirochaetota</taxon>
        <taxon>Spirochaetia</taxon>
        <taxon>Spirochaetales</taxon>
        <taxon>Treponemataceae</taxon>
        <taxon>Treponema</taxon>
    </lineage>
</organism>
<dbReference type="OrthoDB" id="9781505at2"/>
<dbReference type="RefSeq" id="WP_078932787.1">
    <property type="nucleotide sequence ID" value="NZ_FUWG01000005.1"/>
</dbReference>
<protein>
    <submittedName>
        <fullName evidence="2">GAF domain-containing protein</fullName>
    </submittedName>
</protein>
<evidence type="ECO:0000313" key="3">
    <source>
        <dbReference type="Proteomes" id="UP000190423"/>
    </source>
</evidence>
<dbReference type="Pfam" id="PF01590">
    <property type="entry name" value="GAF"/>
    <property type="match status" value="1"/>
</dbReference>
<dbReference type="SMART" id="SM00065">
    <property type="entry name" value="GAF"/>
    <property type="match status" value="1"/>
</dbReference>
<dbReference type="PANTHER" id="PTHR43155:SF2">
    <property type="entry name" value="CYCLIC DI-GMP PHOSPHODIESTERASE PA4108"/>
    <property type="match status" value="1"/>
</dbReference>
<feature type="domain" description="HD-GYP" evidence="1">
    <location>
        <begin position="189"/>
        <end position="432"/>
    </location>
</feature>
<reference evidence="2 3" key="1">
    <citation type="submission" date="2017-02" db="EMBL/GenBank/DDBJ databases">
        <authorList>
            <person name="Peterson S.W."/>
        </authorList>
    </citation>
    <scope>NUCLEOTIDE SEQUENCE [LARGE SCALE GENOMIC DNA]</scope>
    <source>
        <strain evidence="2 3">ATCC BAA-908</strain>
    </source>
</reference>
<dbReference type="PANTHER" id="PTHR43155">
    <property type="entry name" value="CYCLIC DI-GMP PHOSPHODIESTERASE PA4108-RELATED"/>
    <property type="match status" value="1"/>
</dbReference>
<dbReference type="GeneID" id="78316188"/>
<dbReference type="Pfam" id="PF01966">
    <property type="entry name" value="HD"/>
    <property type="match status" value="1"/>
</dbReference>
<dbReference type="Gene3D" id="3.30.450.40">
    <property type="match status" value="1"/>
</dbReference>
<proteinExistence type="predicted"/>
<sequence>MIVVSEKEKKLQSIIELENKLNEIQDVDVLLERILTETRRIVNADAGSIYVVSGENGTNLSIKYSQNDTQLRELPSGEKLPYLFFSFPINEKSIAGYVASTGKSLRIADAYDLPAELPFKFNKQTDLTTNYRTKSMYTIPLKMASGQLLGVLQIINAQDEAGNVIPFDDDAELYISHFATAAVQALQHAYNTQNMVRRMLKMSEFRDPKETYPHVERVSNISLEIYDRWAFNNNVPEEERHKFRDNLKIAAKFHDIGKVGVSDIILKKQFPRFTDDERNIMKGHTCLGAMLFYPPESSLDEMAADVALHHHERWDGNESGYPGKFDLDKLVTYSNENDAGAGQENTKFQIGGAVVVKRPLKGNEIPLAARIVAVADVFDALSHRRCYKDAWSMDDAFNMIQSEAGKQFDPEIVLAFMKIRERVISILTHIPDDEEV</sequence>
<name>A0A1T4JXD3_TREPO</name>
<dbReference type="PROSITE" id="PS51832">
    <property type="entry name" value="HD_GYP"/>
    <property type="match status" value="1"/>
</dbReference>
<dbReference type="InterPro" id="IPR003018">
    <property type="entry name" value="GAF"/>
</dbReference>
<dbReference type="InterPro" id="IPR006674">
    <property type="entry name" value="HD_domain"/>
</dbReference>
<dbReference type="Gene3D" id="1.10.3210.10">
    <property type="entry name" value="Hypothetical protein af1432"/>
    <property type="match status" value="1"/>
</dbReference>
<dbReference type="AlphaFoldDB" id="A0A1T4JXD3"/>
<dbReference type="EMBL" id="FUWG01000005">
    <property type="protein sequence ID" value="SJZ34769.1"/>
    <property type="molecule type" value="Genomic_DNA"/>
</dbReference>
<evidence type="ECO:0000259" key="1">
    <source>
        <dbReference type="PROSITE" id="PS51832"/>
    </source>
</evidence>
<keyword evidence="3" id="KW-1185">Reference proteome</keyword>
<gene>
    <name evidence="2" type="ORF">SAMN02745149_00875</name>
</gene>
<dbReference type="Proteomes" id="UP000190423">
    <property type="component" value="Unassembled WGS sequence"/>
</dbReference>
<dbReference type="STRING" id="261392.SAMN02745149_00875"/>
<dbReference type="CDD" id="cd00077">
    <property type="entry name" value="HDc"/>
    <property type="match status" value="1"/>
</dbReference>
<dbReference type="InterPro" id="IPR003607">
    <property type="entry name" value="HD/PDEase_dom"/>
</dbReference>
<dbReference type="SUPFAM" id="SSF55781">
    <property type="entry name" value="GAF domain-like"/>
    <property type="match status" value="1"/>
</dbReference>
<dbReference type="InterPro" id="IPR029016">
    <property type="entry name" value="GAF-like_dom_sf"/>
</dbReference>
<dbReference type="InterPro" id="IPR037522">
    <property type="entry name" value="HD_GYP_dom"/>
</dbReference>
<evidence type="ECO:0000313" key="2">
    <source>
        <dbReference type="EMBL" id="SJZ34769.1"/>
    </source>
</evidence>